<dbReference type="InterPro" id="IPR027266">
    <property type="entry name" value="TrmE/GcvT-like"/>
</dbReference>
<keyword evidence="4 11" id="KW-0819">tRNA processing</keyword>
<feature type="binding site" evidence="11">
    <location>
        <position position="471"/>
    </location>
    <ligand>
        <name>(6S)-5-formyl-5,6,7,8-tetrahydrofolate</name>
        <dbReference type="ChEBI" id="CHEBI:57457"/>
    </ligand>
</feature>
<accession>A0A917NE05</accession>
<dbReference type="Pfam" id="PF12631">
    <property type="entry name" value="MnmE_helical"/>
    <property type="match status" value="1"/>
</dbReference>
<dbReference type="PROSITE" id="PS51709">
    <property type="entry name" value="G_TRME"/>
    <property type="match status" value="1"/>
</dbReference>
<dbReference type="PANTHER" id="PTHR42714:SF2">
    <property type="entry name" value="TRNA MODIFICATION GTPASE GTPBP3, MITOCHONDRIAL"/>
    <property type="match status" value="1"/>
</dbReference>
<feature type="binding site" evidence="11">
    <location>
        <position position="264"/>
    </location>
    <ligand>
        <name>K(+)</name>
        <dbReference type="ChEBI" id="CHEBI:29103"/>
    </ligand>
</feature>
<dbReference type="Proteomes" id="UP000613743">
    <property type="component" value="Unassembled WGS sequence"/>
</dbReference>
<dbReference type="GO" id="GO:0046872">
    <property type="term" value="F:metal ion binding"/>
    <property type="evidence" value="ECO:0007669"/>
    <property type="project" value="UniProtKB-KW"/>
</dbReference>
<comment type="cofactor">
    <cofactor evidence="11">
        <name>K(+)</name>
        <dbReference type="ChEBI" id="CHEBI:29103"/>
    </cofactor>
    <text evidence="11">Binds 1 potassium ion per subunit.</text>
</comment>
<dbReference type="GO" id="GO:0002098">
    <property type="term" value="P:tRNA wobble uridine modification"/>
    <property type="evidence" value="ECO:0007669"/>
    <property type="project" value="TreeGrafter"/>
</dbReference>
<dbReference type="GO" id="GO:0005525">
    <property type="term" value="F:GTP binding"/>
    <property type="evidence" value="ECO:0007669"/>
    <property type="project" value="UniProtKB-UniRule"/>
</dbReference>
<proteinExistence type="inferred from homology"/>
<dbReference type="EMBL" id="BMPZ01000012">
    <property type="protein sequence ID" value="GGI91535.1"/>
    <property type="molecule type" value="Genomic_DNA"/>
</dbReference>
<organism evidence="14 15">
    <name type="scientific">Shewanella gelidii</name>
    <dbReference type="NCBI Taxonomy" id="1642821"/>
    <lineage>
        <taxon>Bacteria</taxon>
        <taxon>Pseudomonadati</taxon>
        <taxon>Pseudomonadota</taxon>
        <taxon>Gammaproteobacteria</taxon>
        <taxon>Alteromonadales</taxon>
        <taxon>Shewanellaceae</taxon>
        <taxon>Shewanella</taxon>
    </lineage>
</organism>
<keyword evidence="6 11" id="KW-0547">Nucleotide-binding</keyword>
<feature type="binding site" evidence="11">
    <location>
        <position position="247"/>
    </location>
    <ligand>
        <name>Mg(2+)</name>
        <dbReference type="ChEBI" id="CHEBI:18420"/>
    </ligand>
</feature>
<dbReference type="InterPro" id="IPR005225">
    <property type="entry name" value="Small_GTP-bd"/>
</dbReference>
<feature type="binding site" evidence="11">
    <location>
        <position position="267"/>
    </location>
    <ligand>
        <name>K(+)</name>
        <dbReference type="ChEBI" id="CHEBI:29103"/>
    </ligand>
</feature>
<dbReference type="GO" id="GO:0030488">
    <property type="term" value="P:tRNA methylation"/>
    <property type="evidence" value="ECO:0007669"/>
    <property type="project" value="TreeGrafter"/>
</dbReference>
<comment type="subcellular location">
    <subcellularLocation>
        <location evidence="1 11">Cytoplasm</location>
    </subcellularLocation>
</comment>
<keyword evidence="7 11" id="KW-0378">Hydrolase</keyword>
<dbReference type="NCBIfam" id="NF003661">
    <property type="entry name" value="PRK05291.1-3"/>
    <property type="match status" value="1"/>
</dbReference>
<gene>
    <name evidence="11 14" type="primary">mnmE</name>
    <name evidence="11" type="synonym">trmE</name>
    <name evidence="14" type="ORF">GCM10009332_31120</name>
</gene>
<keyword evidence="9 11" id="KW-0630">Potassium</keyword>
<reference evidence="14" key="1">
    <citation type="journal article" date="2014" name="Int. J. Syst. Evol. Microbiol.">
        <title>Complete genome sequence of Corynebacterium casei LMG S-19264T (=DSM 44701T), isolated from a smear-ripened cheese.</title>
        <authorList>
            <consortium name="US DOE Joint Genome Institute (JGI-PGF)"/>
            <person name="Walter F."/>
            <person name="Albersmeier A."/>
            <person name="Kalinowski J."/>
            <person name="Ruckert C."/>
        </authorList>
    </citation>
    <scope>NUCLEOTIDE SEQUENCE</scope>
    <source>
        <strain evidence="14">JCM 30804</strain>
    </source>
</reference>
<feature type="binding site" evidence="11">
    <location>
        <position position="262"/>
    </location>
    <ligand>
        <name>K(+)</name>
        <dbReference type="ChEBI" id="CHEBI:29103"/>
    </ligand>
</feature>
<dbReference type="InterPro" id="IPR004520">
    <property type="entry name" value="GTPase_MnmE"/>
</dbReference>
<dbReference type="CDD" id="cd14858">
    <property type="entry name" value="TrmE_N"/>
    <property type="match status" value="1"/>
</dbReference>
<evidence type="ECO:0000256" key="7">
    <source>
        <dbReference type="ARBA" id="ARBA00022801"/>
    </source>
</evidence>
<dbReference type="InterPro" id="IPR025867">
    <property type="entry name" value="MnmE_helical"/>
</dbReference>
<feature type="binding site" evidence="11">
    <location>
        <position position="97"/>
    </location>
    <ligand>
        <name>(6S)-5-formyl-5,6,7,8-tetrahydrofolate</name>
        <dbReference type="ChEBI" id="CHEBI:57457"/>
    </ligand>
</feature>
<evidence type="ECO:0000313" key="15">
    <source>
        <dbReference type="Proteomes" id="UP000613743"/>
    </source>
</evidence>
<dbReference type="InterPro" id="IPR018948">
    <property type="entry name" value="GTP-bd_TrmE_N"/>
</dbReference>
<dbReference type="PANTHER" id="PTHR42714">
    <property type="entry name" value="TRNA MODIFICATION GTPASE GTPBP3"/>
    <property type="match status" value="1"/>
</dbReference>
<dbReference type="Pfam" id="PF10396">
    <property type="entry name" value="TrmE_N"/>
    <property type="match status" value="1"/>
</dbReference>
<dbReference type="NCBIfam" id="TIGR00450">
    <property type="entry name" value="mnmE_trmE_thdF"/>
    <property type="match status" value="1"/>
</dbReference>
<evidence type="ECO:0000256" key="3">
    <source>
        <dbReference type="ARBA" id="ARBA00022490"/>
    </source>
</evidence>
<dbReference type="InterPro" id="IPR027368">
    <property type="entry name" value="MnmE_dom2"/>
</dbReference>
<dbReference type="FunFam" id="3.30.1360.120:FF:000001">
    <property type="entry name" value="tRNA modification GTPase MnmE"/>
    <property type="match status" value="1"/>
</dbReference>
<dbReference type="AlphaFoldDB" id="A0A917NE05"/>
<dbReference type="InterPro" id="IPR027417">
    <property type="entry name" value="P-loop_NTPase"/>
</dbReference>
<evidence type="ECO:0000256" key="6">
    <source>
        <dbReference type="ARBA" id="ARBA00022741"/>
    </source>
</evidence>
<dbReference type="SUPFAM" id="SSF52540">
    <property type="entry name" value="P-loop containing nucleoside triphosphate hydrolases"/>
    <property type="match status" value="1"/>
</dbReference>
<keyword evidence="8 11" id="KW-0460">Magnesium</keyword>
<dbReference type="HAMAP" id="MF_00379">
    <property type="entry name" value="GTPase_MnmE"/>
    <property type="match status" value="1"/>
</dbReference>
<dbReference type="InterPro" id="IPR006073">
    <property type="entry name" value="GTP-bd"/>
</dbReference>
<comment type="caution">
    <text evidence="14">The sequence shown here is derived from an EMBL/GenBank/DDBJ whole genome shotgun (WGS) entry which is preliminary data.</text>
</comment>
<evidence type="ECO:0000256" key="10">
    <source>
        <dbReference type="ARBA" id="ARBA00023134"/>
    </source>
</evidence>
<dbReference type="Pfam" id="PF01926">
    <property type="entry name" value="MMR_HSR1"/>
    <property type="match status" value="1"/>
</dbReference>
<comment type="subunit">
    <text evidence="11">Homodimer. Heterotetramer of two MnmE and two MnmG subunits.</text>
</comment>
<comment type="caution">
    <text evidence="11">Lacks conserved residue(s) required for the propagation of feature annotation.</text>
</comment>
<evidence type="ECO:0000256" key="2">
    <source>
        <dbReference type="ARBA" id="ARBA00011043"/>
    </source>
</evidence>
<feature type="binding site" evidence="11">
    <location>
        <begin position="262"/>
        <end position="268"/>
    </location>
    <ligand>
        <name>GTP</name>
        <dbReference type="ChEBI" id="CHEBI:37565"/>
    </ligand>
</feature>
<evidence type="ECO:0000256" key="4">
    <source>
        <dbReference type="ARBA" id="ARBA00022694"/>
    </source>
</evidence>
<evidence type="ECO:0000256" key="8">
    <source>
        <dbReference type="ARBA" id="ARBA00022842"/>
    </source>
</evidence>
<dbReference type="GO" id="GO:0005829">
    <property type="term" value="C:cytosol"/>
    <property type="evidence" value="ECO:0007669"/>
    <property type="project" value="TreeGrafter"/>
</dbReference>
<feature type="binding site" evidence="11">
    <location>
        <begin position="243"/>
        <end position="248"/>
    </location>
    <ligand>
        <name>GTP</name>
        <dbReference type="ChEBI" id="CHEBI:37565"/>
    </ligand>
</feature>
<protein>
    <recommendedName>
        <fullName evidence="11">tRNA modification GTPase MnmE</fullName>
        <ecNumber evidence="11">3.6.-.-</ecNumber>
    </recommendedName>
</protein>
<keyword evidence="3 11" id="KW-0963">Cytoplasm</keyword>
<dbReference type="GO" id="GO:0003924">
    <property type="term" value="F:GTPase activity"/>
    <property type="evidence" value="ECO:0007669"/>
    <property type="project" value="UniProtKB-UniRule"/>
</dbReference>
<keyword evidence="10 11" id="KW-0342">GTP-binding</keyword>
<keyword evidence="5 11" id="KW-0479">Metal-binding</keyword>
<keyword evidence="15" id="KW-1185">Reference proteome</keyword>
<feature type="domain" description="TrmE-type G" evidence="13">
    <location>
        <begin position="233"/>
        <end position="394"/>
    </location>
</feature>
<feature type="binding site" evidence="11">
    <location>
        <begin position="287"/>
        <end position="290"/>
    </location>
    <ligand>
        <name>GTP</name>
        <dbReference type="ChEBI" id="CHEBI:37565"/>
    </ligand>
</feature>
<feature type="binding site" evidence="11">
    <location>
        <begin position="352"/>
        <end position="355"/>
    </location>
    <ligand>
        <name>GTP</name>
        <dbReference type="ChEBI" id="CHEBI:37565"/>
    </ligand>
</feature>
<dbReference type="EC" id="3.6.-.-" evidence="11"/>
<feature type="binding site" evidence="11">
    <location>
        <position position="137"/>
    </location>
    <ligand>
        <name>(6S)-5-formyl-5,6,7,8-tetrahydrofolate</name>
        <dbReference type="ChEBI" id="CHEBI:57457"/>
    </ligand>
</feature>
<evidence type="ECO:0000256" key="11">
    <source>
        <dbReference type="HAMAP-Rule" id="MF_00379"/>
    </source>
</evidence>
<dbReference type="CDD" id="cd04164">
    <property type="entry name" value="trmE"/>
    <property type="match status" value="1"/>
</dbReference>
<evidence type="ECO:0000256" key="9">
    <source>
        <dbReference type="ARBA" id="ARBA00022958"/>
    </source>
</evidence>
<dbReference type="Gene3D" id="1.20.120.430">
    <property type="entry name" value="tRNA modification GTPase MnmE domain 2"/>
    <property type="match status" value="1"/>
</dbReference>
<feature type="binding site" evidence="11">
    <location>
        <position position="268"/>
    </location>
    <ligand>
        <name>Mg(2+)</name>
        <dbReference type="ChEBI" id="CHEBI:18420"/>
    </ligand>
</feature>
<evidence type="ECO:0000256" key="12">
    <source>
        <dbReference type="RuleBase" id="RU003313"/>
    </source>
</evidence>
<evidence type="ECO:0000256" key="1">
    <source>
        <dbReference type="ARBA" id="ARBA00004496"/>
    </source>
</evidence>
<evidence type="ECO:0000259" key="13">
    <source>
        <dbReference type="PROSITE" id="PS51709"/>
    </source>
</evidence>
<evidence type="ECO:0000256" key="5">
    <source>
        <dbReference type="ARBA" id="ARBA00022723"/>
    </source>
</evidence>
<sequence length="471" mass="51260">MFIQSQYQMILTKTGTTKVTTETIVAQATAPGRGGVGIIRISGDKATQAAKAILGHIPKPRYADYCDFKDGNQQVIDQGIALFFKGPNSFTGEDVLELQGHGGQIVLDMLIKRVMEVPGIRIAKPGEFSEQAFMNDKLDLTQAEAIADLIDATSEQAAKSALNSLQGEFSTEVHELVEQVTNLRLYVEAAIDFPDEEVDFLSDGKIASALYKIIDKLDIVQASAKQGAIIREGMKVVIAGRPNAGKSSLLNALAGKESAIVTEIAGTTRDVLREHIHLDGMPLHIIDTAGLRDTVDTVEKIGIERAWDEIASADRVLFMVDGTTTDAINPHDIWPDFIDRLPKNLGVTVVRNKADLTGETLTTTDEQGYCVHRISAKTGLGVEALKQHLKSLMGYQSNLEGGFIARRRHLEALDLASNHLQIGKEQLEVYLAGELLAEELRMAQMALSEITGQFTSDDLLGKIFSSFCIGK</sequence>
<feature type="binding site" evidence="11">
    <location>
        <position position="40"/>
    </location>
    <ligand>
        <name>(6S)-5-formyl-5,6,7,8-tetrahydrofolate</name>
        <dbReference type="ChEBI" id="CHEBI:57457"/>
    </ligand>
</feature>
<reference evidence="14" key="2">
    <citation type="submission" date="2020-09" db="EMBL/GenBank/DDBJ databases">
        <authorList>
            <person name="Sun Q."/>
            <person name="Ohkuma M."/>
        </authorList>
    </citation>
    <scope>NUCLEOTIDE SEQUENCE</scope>
    <source>
        <strain evidence="14">JCM 30804</strain>
    </source>
</reference>
<comment type="similarity">
    <text evidence="2 11 12">Belongs to the TRAFAC class TrmE-Era-EngA-EngB-Septin-like GTPase superfamily. TrmE GTPase family.</text>
</comment>
<dbReference type="InterPro" id="IPR031168">
    <property type="entry name" value="G_TrmE"/>
</dbReference>
<dbReference type="FunFam" id="3.40.50.300:FF:000249">
    <property type="entry name" value="tRNA modification GTPase MnmE"/>
    <property type="match status" value="1"/>
</dbReference>
<dbReference type="NCBIfam" id="TIGR00231">
    <property type="entry name" value="small_GTP"/>
    <property type="match status" value="1"/>
</dbReference>
<feature type="binding site" evidence="11">
    <location>
        <position position="243"/>
    </location>
    <ligand>
        <name>K(+)</name>
        <dbReference type="ChEBI" id="CHEBI:29103"/>
    </ligand>
</feature>
<evidence type="ECO:0000313" key="14">
    <source>
        <dbReference type="EMBL" id="GGI91535.1"/>
    </source>
</evidence>
<dbReference type="Gene3D" id="3.30.1360.120">
    <property type="entry name" value="Probable tRNA modification gtpase trme, domain 1"/>
    <property type="match status" value="1"/>
</dbReference>
<dbReference type="SUPFAM" id="SSF116878">
    <property type="entry name" value="TrmE connector domain"/>
    <property type="match status" value="1"/>
</dbReference>
<dbReference type="Gene3D" id="3.40.50.300">
    <property type="entry name" value="P-loop containing nucleotide triphosphate hydrolases"/>
    <property type="match status" value="1"/>
</dbReference>
<comment type="function">
    <text evidence="11">Exhibits a very high intrinsic GTPase hydrolysis rate. Involved in the addition of a carboxymethylaminomethyl (cmnm) group at the wobble position (U34) of certain tRNAs, forming tRNA-cmnm(5)s(2)U34.</text>
</comment>
<name>A0A917NE05_9GAMM</name>